<proteinExistence type="predicted"/>
<evidence type="ECO:0000313" key="2">
    <source>
        <dbReference type="Proteomes" id="UP000003246"/>
    </source>
</evidence>
<sequence length="67" mass="8314">METVDERLKREATSYPARVEREGCFFYFVYFFSLTLVDREAGLFLHFLFHNPFVYYNTRFFLLLYIY</sequence>
<accession>E5X3M4</accession>
<organism evidence="1 2">
    <name type="scientific">Bacteroides eggerthii 1_2_48FAA</name>
    <dbReference type="NCBI Taxonomy" id="665953"/>
    <lineage>
        <taxon>Bacteria</taxon>
        <taxon>Pseudomonadati</taxon>
        <taxon>Bacteroidota</taxon>
        <taxon>Bacteroidia</taxon>
        <taxon>Bacteroidales</taxon>
        <taxon>Bacteroidaceae</taxon>
        <taxon>Bacteroides</taxon>
    </lineage>
</organism>
<dbReference type="HOGENOM" id="CLU_2803447_0_0_10"/>
<comment type="caution">
    <text evidence="1">The sequence shown here is derived from an EMBL/GenBank/DDBJ whole genome shotgun (WGS) entry which is preliminary data.</text>
</comment>
<dbReference type="EMBL" id="ACWG01000047">
    <property type="protein sequence ID" value="EFV28256.1"/>
    <property type="molecule type" value="Genomic_DNA"/>
</dbReference>
<evidence type="ECO:0000313" key="1">
    <source>
        <dbReference type="EMBL" id="EFV28256.1"/>
    </source>
</evidence>
<dbReference type="AlphaFoldDB" id="E5X3M4"/>
<reference evidence="1 2" key="1">
    <citation type="submission" date="2010-10" db="EMBL/GenBank/DDBJ databases">
        <title>The Genome Sequence of Bacteroides eggerthii strain 1_2_48FAA.</title>
        <authorList>
            <consortium name="The Broad Institute Genome Sequencing Platform"/>
            <person name="Ward D."/>
            <person name="Earl A."/>
            <person name="Feldgarden M."/>
            <person name="Young S.K."/>
            <person name="Gargeya S."/>
            <person name="Zeng Q."/>
            <person name="Alvarado L."/>
            <person name="Berlin A."/>
            <person name="Bochicchio J."/>
            <person name="Chapman S.B."/>
            <person name="Chen Z."/>
            <person name="Freedman E."/>
            <person name="Gellesch M."/>
            <person name="Goldberg J."/>
            <person name="Griggs A."/>
            <person name="Gujja S."/>
            <person name="Heilman E."/>
            <person name="Heiman D."/>
            <person name="Howarth C."/>
            <person name="Mehta T."/>
            <person name="Neiman D."/>
            <person name="Pearson M."/>
            <person name="Roberts A."/>
            <person name="Saif S."/>
            <person name="Shea T."/>
            <person name="Shenoy N."/>
            <person name="Sisk P."/>
            <person name="Stolte C."/>
            <person name="Sykes S."/>
            <person name="White J."/>
            <person name="Yandava C."/>
            <person name="Allen-Vercoe E."/>
            <person name="Ambrose C."/>
            <person name="Strauss J."/>
            <person name="Daigneault M."/>
            <person name="Haas B."/>
            <person name="Nusbaum C."/>
            <person name="Birren B."/>
        </authorList>
    </citation>
    <scope>NUCLEOTIDE SEQUENCE [LARGE SCALE GENOMIC DNA]</scope>
    <source>
        <strain evidence="1 2">1_2_48FAA</strain>
    </source>
</reference>
<gene>
    <name evidence="1" type="ORF">HMPREF1016_03532</name>
</gene>
<dbReference type="Proteomes" id="UP000003246">
    <property type="component" value="Unassembled WGS sequence"/>
</dbReference>
<name>E5X3M4_9BACE</name>
<protein>
    <submittedName>
        <fullName evidence="1">Uncharacterized protein</fullName>
    </submittedName>
</protein>